<accession>A0A0A8YKS7</accession>
<reference evidence="1" key="1">
    <citation type="submission" date="2014-09" db="EMBL/GenBank/DDBJ databases">
        <authorList>
            <person name="Magalhaes I.L.F."/>
            <person name="Oliveira U."/>
            <person name="Santos F.R."/>
            <person name="Vidigal T.H.D.A."/>
            <person name="Brescovit A.D."/>
            <person name="Santos A.J."/>
        </authorList>
    </citation>
    <scope>NUCLEOTIDE SEQUENCE</scope>
    <source>
        <tissue evidence="1">Shoot tissue taken approximately 20 cm above the soil surface</tissue>
    </source>
</reference>
<sequence length="105" mass="12006">MACTTLRTHSPIWWMVRILDHWIINGALYLCVIKTKQWEMLSRCAFGPSQPRHGLYFVPAPARPDVRVRPARPTLPSCRAGLQPCPTSWAVGWPKKHSPKSQFLT</sequence>
<reference evidence="1" key="2">
    <citation type="journal article" date="2015" name="Data Brief">
        <title>Shoot transcriptome of the giant reed, Arundo donax.</title>
        <authorList>
            <person name="Barrero R.A."/>
            <person name="Guerrero F.D."/>
            <person name="Moolhuijzen P."/>
            <person name="Goolsby J.A."/>
            <person name="Tidwell J."/>
            <person name="Bellgard S.E."/>
            <person name="Bellgard M.I."/>
        </authorList>
    </citation>
    <scope>NUCLEOTIDE SEQUENCE</scope>
    <source>
        <tissue evidence="1">Shoot tissue taken approximately 20 cm above the soil surface</tissue>
    </source>
</reference>
<organism evidence="1">
    <name type="scientific">Arundo donax</name>
    <name type="common">Giant reed</name>
    <name type="synonym">Donax arundinaceus</name>
    <dbReference type="NCBI Taxonomy" id="35708"/>
    <lineage>
        <taxon>Eukaryota</taxon>
        <taxon>Viridiplantae</taxon>
        <taxon>Streptophyta</taxon>
        <taxon>Embryophyta</taxon>
        <taxon>Tracheophyta</taxon>
        <taxon>Spermatophyta</taxon>
        <taxon>Magnoliopsida</taxon>
        <taxon>Liliopsida</taxon>
        <taxon>Poales</taxon>
        <taxon>Poaceae</taxon>
        <taxon>PACMAD clade</taxon>
        <taxon>Arundinoideae</taxon>
        <taxon>Arundineae</taxon>
        <taxon>Arundo</taxon>
    </lineage>
</organism>
<name>A0A0A8YKS7_ARUDO</name>
<proteinExistence type="predicted"/>
<dbReference type="AlphaFoldDB" id="A0A0A8YKS7"/>
<evidence type="ECO:0000313" key="1">
    <source>
        <dbReference type="EMBL" id="JAD26921.1"/>
    </source>
</evidence>
<protein>
    <submittedName>
        <fullName evidence="1">Uncharacterized protein</fullName>
    </submittedName>
</protein>
<dbReference type="EMBL" id="GBRH01270974">
    <property type="protein sequence ID" value="JAD26921.1"/>
    <property type="molecule type" value="Transcribed_RNA"/>
</dbReference>